<keyword evidence="5" id="KW-1185">Reference proteome</keyword>
<dbReference type="InterPro" id="IPR050832">
    <property type="entry name" value="Bact_Acetyltransf"/>
</dbReference>
<dbReference type="Pfam" id="PF00583">
    <property type="entry name" value="Acetyltransf_1"/>
    <property type="match status" value="1"/>
</dbReference>
<evidence type="ECO:0000313" key="4">
    <source>
        <dbReference type="EMBL" id="ROP40670.1"/>
    </source>
</evidence>
<dbReference type="RefSeq" id="WP_123745933.1">
    <property type="nucleotide sequence ID" value="NZ_RJKM01000001.1"/>
</dbReference>
<protein>
    <submittedName>
        <fullName evidence="4">Acetyltransferase (GNAT) family protein</fullName>
    </submittedName>
</protein>
<dbReference type="Proteomes" id="UP000268727">
    <property type="component" value="Unassembled WGS sequence"/>
</dbReference>
<dbReference type="CDD" id="cd04301">
    <property type="entry name" value="NAT_SF"/>
    <property type="match status" value="1"/>
</dbReference>
<keyword evidence="1 4" id="KW-0808">Transferase</keyword>
<dbReference type="PROSITE" id="PS51186">
    <property type="entry name" value="GNAT"/>
    <property type="match status" value="1"/>
</dbReference>
<dbReference type="PANTHER" id="PTHR43877">
    <property type="entry name" value="AMINOALKYLPHOSPHONATE N-ACETYLTRANSFERASE-RELATED-RELATED"/>
    <property type="match status" value="1"/>
</dbReference>
<dbReference type="OrthoDB" id="8593648at2"/>
<dbReference type="AlphaFoldDB" id="A0A3N1HDT3"/>
<evidence type="ECO:0000256" key="2">
    <source>
        <dbReference type="ARBA" id="ARBA00023315"/>
    </source>
</evidence>
<dbReference type="InterPro" id="IPR016181">
    <property type="entry name" value="Acyl_CoA_acyltransferase"/>
</dbReference>
<dbReference type="InterPro" id="IPR000182">
    <property type="entry name" value="GNAT_dom"/>
</dbReference>
<feature type="domain" description="N-acetyltransferase" evidence="3">
    <location>
        <begin position="176"/>
        <end position="311"/>
    </location>
</feature>
<sequence length="311" mass="33474">MYDIRPAAQDDLDAVLSLVLRLQADDAHHIGYLGETLGDISAELAEFEPDWAACTVVATDDSGWVVGALSVELDAESGRAYLHGPFVDVPVNHPAGSRIWDQTADALYAAALPLLDGVPDRELLGHTGHRRLAAFAERHRFAAARACGIHVLDGDGLRGLLLREASCPRTGPAREMRVLPTDPAVHEAVAVLHERCFPKTYLSGRKLVDAARRHTVVVAMDGDRVLGYASGKAEPGEFYLDFVAVEPDVRGQGVGAALVTELVWKLAEKSGARPQAAAAILAGNRSSQRLFDRLGFRLHLELVAYRANPAA</sequence>
<organism evidence="4 5">
    <name type="scientific">Saccharothrix texasensis</name>
    <dbReference type="NCBI Taxonomy" id="103734"/>
    <lineage>
        <taxon>Bacteria</taxon>
        <taxon>Bacillati</taxon>
        <taxon>Actinomycetota</taxon>
        <taxon>Actinomycetes</taxon>
        <taxon>Pseudonocardiales</taxon>
        <taxon>Pseudonocardiaceae</taxon>
        <taxon>Saccharothrix</taxon>
    </lineage>
</organism>
<keyword evidence="2" id="KW-0012">Acyltransferase</keyword>
<evidence type="ECO:0000256" key="1">
    <source>
        <dbReference type="ARBA" id="ARBA00022679"/>
    </source>
</evidence>
<gene>
    <name evidence="4" type="ORF">EDD40_6086</name>
</gene>
<comment type="caution">
    <text evidence="4">The sequence shown here is derived from an EMBL/GenBank/DDBJ whole genome shotgun (WGS) entry which is preliminary data.</text>
</comment>
<dbReference type="SUPFAM" id="SSF55729">
    <property type="entry name" value="Acyl-CoA N-acyltransferases (Nat)"/>
    <property type="match status" value="1"/>
</dbReference>
<name>A0A3N1HDT3_9PSEU</name>
<accession>A0A3N1HDT3</accession>
<dbReference type="GO" id="GO:0016747">
    <property type="term" value="F:acyltransferase activity, transferring groups other than amino-acyl groups"/>
    <property type="evidence" value="ECO:0007669"/>
    <property type="project" value="InterPro"/>
</dbReference>
<dbReference type="Gene3D" id="3.40.630.30">
    <property type="match status" value="1"/>
</dbReference>
<proteinExistence type="predicted"/>
<evidence type="ECO:0000313" key="5">
    <source>
        <dbReference type="Proteomes" id="UP000268727"/>
    </source>
</evidence>
<dbReference type="EMBL" id="RJKM01000001">
    <property type="protein sequence ID" value="ROP40670.1"/>
    <property type="molecule type" value="Genomic_DNA"/>
</dbReference>
<reference evidence="4 5" key="1">
    <citation type="submission" date="2018-11" db="EMBL/GenBank/DDBJ databases">
        <title>Sequencing the genomes of 1000 actinobacteria strains.</title>
        <authorList>
            <person name="Klenk H.-P."/>
        </authorList>
    </citation>
    <scope>NUCLEOTIDE SEQUENCE [LARGE SCALE GENOMIC DNA]</scope>
    <source>
        <strain evidence="4 5">DSM 44231</strain>
    </source>
</reference>
<evidence type="ECO:0000259" key="3">
    <source>
        <dbReference type="PROSITE" id="PS51186"/>
    </source>
</evidence>